<sequence length="89" mass="10191">MPILEDTQPKLFRKELIEACKNIAKLQRPISEVAKLAHPLGIPYYTVLNVFKGNSNHPKVLEILTNLGIPHNRKPIRVKRAKKKIDEKS</sequence>
<name>A0A2N0BMF1_9LEPT</name>
<accession>A0A2N0BMF1</accession>
<reference evidence="1" key="3">
    <citation type="submission" date="2023-10" db="EMBL/GenBank/DDBJ databases">
        <authorList>
            <person name="Picardeau M."/>
            <person name="Thibeaux R."/>
        </authorList>
    </citation>
    <scope>NUCLEOTIDE SEQUENCE</scope>
    <source>
        <strain evidence="1">ATI7-C-A5</strain>
    </source>
</reference>
<organism evidence="2">
    <name type="scientific">Leptospira ellisii</name>
    <dbReference type="NCBI Taxonomy" id="2023197"/>
    <lineage>
        <taxon>Bacteria</taxon>
        <taxon>Pseudomonadati</taxon>
        <taxon>Spirochaetota</taxon>
        <taxon>Spirochaetia</taxon>
        <taxon>Leptospirales</taxon>
        <taxon>Leptospiraceae</taxon>
        <taxon>Leptospira</taxon>
    </lineage>
</organism>
<evidence type="ECO:0000313" key="3">
    <source>
        <dbReference type="Proteomes" id="UP000232122"/>
    </source>
</evidence>
<gene>
    <name evidence="1" type="ORF">CH379_017005</name>
    <name evidence="2" type="ORF">CH379_19635</name>
</gene>
<dbReference type="EMBL" id="NPEF02000022">
    <property type="protein sequence ID" value="MDV6237334.1"/>
    <property type="molecule type" value="Genomic_DNA"/>
</dbReference>
<comment type="caution">
    <text evidence="2">The sequence shown here is derived from an EMBL/GenBank/DDBJ whole genome shotgun (WGS) entry which is preliminary data.</text>
</comment>
<dbReference type="RefSeq" id="WP_100746382.1">
    <property type="nucleotide sequence ID" value="NZ_NPEF02000022.1"/>
</dbReference>
<dbReference type="Proteomes" id="UP000232122">
    <property type="component" value="Unassembled WGS sequence"/>
</dbReference>
<proteinExistence type="predicted"/>
<keyword evidence="3" id="KW-1185">Reference proteome</keyword>
<reference evidence="2" key="1">
    <citation type="submission" date="2017-07" db="EMBL/GenBank/DDBJ databases">
        <title>Leptospira spp. isolated from tropical soils.</title>
        <authorList>
            <person name="Thibeaux R."/>
            <person name="Iraola G."/>
            <person name="Ferres I."/>
            <person name="Bierque E."/>
            <person name="Girault D."/>
            <person name="Soupe-Gilbert M.-E."/>
            <person name="Picardeau M."/>
            <person name="Goarant C."/>
        </authorList>
    </citation>
    <scope>NUCLEOTIDE SEQUENCE [LARGE SCALE GENOMIC DNA]</scope>
    <source>
        <strain evidence="2">ATI7-C-A5</strain>
    </source>
</reference>
<protein>
    <submittedName>
        <fullName evidence="2">Uncharacterized protein</fullName>
    </submittedName>
</protein>
<dbReference type="AlphaFoldDB" id="A0A2N0BMF1"/>
<dbReference type="EMBL" id="NPEF01000326">
    <property type="protein sequence ID" value="PJZ91263.1"/>
    <property type="molecule type" value="Genomic_DNA"/>
</dbReference>
<dbReference type="OrthoDB" id="347470at2"/>
<evidence type="ECO:0000313" key="1">
    <source>
        <dbReference type="EMBL" id="MDV6237334.1"/>
    </source>
</evidence>
<evidence type="ECO:0000313" key="2">
    <source>
        <dbReference type="EMBL" id="PJZ91263.1"/>
    </source>
</evidence>
<accession>A0A2N0B440</accession>
<reference evidence="1 3" key="2">
    <citation type="journal article" date="2018" name="Microb. Genom.">
        <title>Deciphering the unexplored Leptospira diversity from soils uncovers genomic evolution to virulence.</title>
        <authorList>
            <person name="Thibeaux R."/>
            <person name="Iraola G."/>
            <person name="Ferres I."/>
            <person name="Bierque E."/>
            <person name="Girault D."/>
            <person name="Soupe-Gilbert M.E."/>
            <person name="Picardeau M."/>
            <person name="Goarant C."/>
        </authorList>
    </citation>
    <scope>NUCLEOTIDE SEQUENCE [LARGE SCALE GENOMIC DNA]</scope>
    <source>
        <strain evidence="1 3">ATI7-C-A5</strain>
    </source>
</reference>